<evidence type="ECO:0000256" key="1">
    <source>
        <dbReference type="SAM" id="Phobius"/>
    </source>
</evidence>
<dbReference type="RefSeq" id="WP_078347339.1">
    <property type="nucleotide sequence ID" value="NZ_MBTF01000005.1"/>
</dbReference>
<protein>
    <recommendedName>
        <fullName evidence="4">DoxX family protein</fullName>
    </recommendedName>
</protein>
<keyword evidence="1" id="KW-0812">Transmembrane</keyword>
<name>A0A1S9PJ85_9SPHI</name>
<keyword evidence="3" id="KW-1185">Reference proteome</keyword>
<reference evidence="2 3" key="1">
    <citation type="submission" date="2016-07" db="EMBL/GenBank/DDBJ databases">
        <title>Genomic analysis of zinc-resistant bacterium Mucilaginibacter pedocola TBZ30.</title>
        <authorList>
            <person name="Huang J."/>
            <person name="Tang J."/>
        </authorList>
    </citation>
    <scope>NUCLEOTIDE SEQUENCE [LARGE SCALE GENOMIC DNA]</scope>
    <source>
        <strain evidence="2 3">TBZ30</strain>
    </source>
</reference>
<accession>A0A1S9PJ85</accession>
<feature type="transmembrane region" description="Helical" evidence="1">
    <location>
        <begin position="68"/>
        <end position="87"/>
    </location>
</feature>
<feature type="transmembrane region" description="Helical" evidence="1">
    <location>
        <begin position="36"/>
        <end position="61"/>
    </location>
</feature>
<feature type="transmembrane region" description="Helical" evidence="1">
    <location>
        <begin position="12"/>
        <end position="30"/>
    </location>
</feature>
<evidence type="ECO:0000313" key="3">
    <source>
        <dbReference type="Proteomes" id="UP000189739"/>
    </source>
</evidence>
<dbReference type="Proteomes" id="UP000189739">
    <property type="component" value="Unassembled WGS sequence"/>
</dbReference>
<dbReference type="AlphaFoldDB" id="A0A1S9PJ85"/>
<keyword evidence="1" id="KW-0472">Membrane</keyword>
<evidence type="ECO:0000313" key="2">
    <source>
        <dbReference type="EMBL" id="OOQ60638.1"/>
    </source>
</evidence>
<proteinExistence type="predicted"/>
<gene>
    <name evidence="2" type="ORF">BC343_23870</name>
</gene>
<keyword evidence="1" id="KW-1133">Transmembrane helix</keyword>
<organism evidence="2 3">
    <name type="scientific">Mucilaginibacter pedocola</name>
    <dbReference type="NCBI Taxonomy" id="1792845"/>
    <lineage>
        <taxon>Bacteria</taxon>
        <taxon>Pseudomonadati</taxon>
        <taxon>Bacteroidota</taxon>
        <taxon>Sphingobacteriia</taxon>
        <taxon>Sphingobacteriales</taxon>
        <taxon>Sphingobacteriaceae</taxon>
        <taxon>Mucilaginibacter</taxon>
    </lineage>
</organism>
<comment type="caution">
    <text evidence="2">The sequence shown here is derived from an EMBL/GenBank/DDBJ whole genome shotgun (WGS) entry which is preliminary data.</text>
</comment>
<sequence length="134" mass="15105">MKVLSPSKHIYADFMLTLFLWAAPTIFVLPGSSGQYVYLMGFAQLLLAVCTNSTGSIFRFFSMPVHGLIEVCTGVLLVVLSFTWSEYDLRMKPFYITYATLLFVLNFVTDHKDVAAKTRRFKNASPLQGTRTMA</sequence>
<evidence type="ECO:0008006" key="4">
    <source>
        <dbReference type="Google" id="ProtNLM"/>
    </source>
</evidence>
<dbReference type="EMBL" id="MBTF01000005">
    <property type="protein sequence ID" value="OOQ60638.1"/>
    <property type="molecule type" value="Genomic_DNA"/>
</dbReference>
<dbReference type="OrthoDB" id="129082at2"/>